<sequence>MLNYSKPWMVIRGSEGVHSQSHQRPSCSTSGVLSTPSASERAQVAGLTQIQERQMHARNETVSRESAILEQATCTRNAFVTHFQACRRCSEKLIYSLLNVKRLSRRTQLLHNLDSPANHRNHYSFFISILVTRK</sequence>
<proteinExistence type="predicted"/>
<accession>A0AAV4WI55</accession>
<dbReference type="AlphaFoldDB" id="A0AAV4WI55"/>
<evidence type="ECO:0000313" key="2">
    <source>
        <dbReference type="EMBL" id="GIY82536.1"/>
    </source>
</evidence>
<evidence type="ECO:0000256" key="1">
    <source>
        <dbReference type="SAM" id="MobiDB-lite"/>
    </source>
</evidence>
<feature type="compositionally biased region" description="Polar residues" evidence="1">
    <location>
        <begin position="17"/>
        <end position="38"/>
    </location>
</feature>
<reference evidence="2 3" key="1">
    <citation type="submission" date="2021-06" db="EMBL/GenBank/DDBJ databases">
        <title>Caerostris darwini draft genome.</title>
        <authorList>
            <person name="Kono N."/>
            <person name="Arakawa K."/>
        </authorList>
    </citation>
    <scope>NUCLEOTIDE SEQUENCE [LARGE SCALE GENOMIC DNA]</scope>
</reference>
<name>A0AAV4WI55_9ARAC</name>
<dbReference type="EMBL" id="BPLQ01014724">
    <property type="protein sequence ID" value="GIY82536.1"/>
    <property type="molecule type" value="Genomic_DNA"/>
</dbReference>
<comment type="caution">
    <text evidence="2">The sequence shown here is derived from an EMBL/GenBank/DDBJ whole genome shotgun (WGS) entry which is preliminary data.</text>
</comment>
<keyword evidence="3" id="KW-1185">Reference proteome</keyword>
<gene>
    <name evidence="2" type="ORF">CDAR_549031</name>
</gene>
<organism evidence="2 3">
    <name type="scientific">Caerostris darwini</name>
    <dbReference type="NCBI Taxonomy" id="1538125"/>
    <lineage>
        <taxon>Eukaryota</taxon>
        <taxon>Metazoa</taxon>
        <taxon>Ecdysozoa</taxon>
        <taxon>Arthropoda</taxon>
        <taxon>Chelicerata</taxon>
        <taxon>Arachnida</taxon>
        <taxon>Araneae</taxon>
        <taxon>Araneomorphae</taxon>
        <taxon>Entelegynae</taxon>
        <taxon>Araneoidea</taxon>
        <taxon>Araneidae</taxon>
        <taxon>Caerostris</taxon>
    </lineage>
</organism>
<evidence type="ECO:0000313" key="3">
    <source>
        <dbReference type="Proteomes" id="UP001054837"/>
    </source>
</evidence>
<protein>
    <submittedName>
        <fullName evidence="2">Uncharacterized protein</fullName>
    </submittedName>
</protein>
<dbReference type="Proteomes" id="UP001054837">
    <property type="component" value="Unassembled WGS sequence"/>
</dbReference>
<feature type="region of interest" description="Disordered" evidence="1">
    <location>
        <begin position="15"/>
        <end position="38"/>
    </location>
</feature>